<dbReference type="SUPFAM" id="SSF50978">
    <property type="entry name" value="WD40 repeat-like"/>
    <property type="match status" value="1"/>
</dbReference>
<dbReference type="PRINTS" id="PR00320">
    <property type="entry name" value="GPROTEINBRPT"/>
</dbReference>
<evidence type="ECO:0000259" key="5">
    <source>
        <dbReference type="PROSITE" id="PS50181"/>
    </source>
</evidence>
<feature type="domain" description="F-box" evidence="5">
    <location>
        <begin position="134"/>
        <end position="180"/>
    </location>
</feature>
<dbReference type="PROSITE" id="PS50294">
    <property type="entry name" value="WD_REPEATS_REGION"/>
    <property type="match status" value="4"/>
</dbReference>
<dbReference type="PANTHER" id="PTHR14604:SF4">
    <property type="entry name" value="F-BOX DOMAIN-CONTAINING PROTEIN"/>
    <property type="match status" value="1"/>
</dbReference>
<dbReference type="SMART" id="SM00256">
    <property type="entry name" value="FBOX"/>
    <property type="match status" value="1"/>
</dbReference>
<gene>
    <name evidence="6" type="ORF">Q9L58_003684</name>
</gene>
<keyword evidence="3" id="KW-0677">Repeat</keyword>
<dbReference type="InterPro" id="IPR019775">
    <property type="entry name" value="WD40_repeat_CS"/>
</dbReference>
<protein>
    <recommendedName>
        <fullName evidence="5">F-box domain-containing protein</fullName>
    </recommendedName>
</protein>
<dbReference type="InterPro" id="IPR001680">
    <property type="entry name" value="WD40_rpt"/>
</dbReference>
<evidence type="ECO:0000256" key="2">
    <source>
        <dbReference type="ARBA" id="ARBA00022574"/>
    </source>
</evidence>
<dbReference type="EMBL" id="JBBBZM010000036">
    <property type="protein sequence ID" value="KAL0637351.1"/>
    <property type="molecule type" value="Genomic_DNA"/>
</dbReference>
<dbReference type="InterPro" id="IPR050995">
    <property type="entry name" value="WD-F-box_domain-protein"/>
</dbReference>
<dbReference type="PROSITE" id="PS50082">
    <property type="entry name" value="WD_REPEATS_2"/>
    <property type="match status" value="6"/>
</dbReference>
<keyword evidence="7" id="KW-1185">Reference proteome</keyword>
<dbReference type="SMART" id="SM00320">
    <property type="entry name" value="WD40"/>
    <property type="match status" value="7"/>
</dbReference>
<dbReference type="InterPro" id="IPR015943">
    <property type="entry name" value="WD40/YVTN_repeat-like_dom_sf"/>
</dbReference>
<dbReference type="InterPro" id="IPR036322">
    <property type="entry name" value="WD40_repeat_dom_sf"/>
</dbReference>
<feature type="repeat" description="WD" evidence="4">
    <location>
        <begin position="323"/>
        <end position="362"/>
    </location>
</feature>
<dbReference type="Proteomes" id="UP001447188">
    <property type="component" value="Unassembled WGS sequence"/>
</dbReference>
<dbReference type="PANTHER" id="PTHR14604">
    <property type="entry name" value="WD40 REPEAT PF20"/>
    <property type="match status" value="1"/>
</dbReference>
<comment type="caution">
    <text evidence="6">The sequence shown here is derived from an EMBL/GenBank/DDBJ whole genome shotgun (WGS) entry which is preliminary data.</text>
</comment>
<feature type="repeat" description="WD" evidence="4">
    <location>
        <begin position="363"/>
        <end position="402"/>
    </location>
</feature>
<evidence type="ECO:0000256" key="4">
    <source>
        <dbReference type="PROSITE-ProRule" id="PRU00221"/>
    </source>
</evidence>
<dbReference type="Gene3D" id="1.20.1280.50">
    <property type="match status" value="1"/>
</dbReference>
<name>A0ABR3GN55_9PEZI</name>
<evidence type="ECO:0000256" key="1">
    <source>
        <dbReference type="ARBA" id="ARBA00007968"/>
    </source>
</evidence>
<evidence type="ECO:0000313" key="6">
    <source>
        <dbReference type="EMBL" id="KAL0637351.1"/>
    </source>
</evidence>
<dbReference type="Pfam" id="PF12937">
    <property type="entry name" value="F-box-like"/>
    <property type="match status" value="1"/>
</dbReference>
<comment type="similarity">
    <text evidence="1">Belongs to the WD repeat MET30/SCONB/SCON-2 family.</text>
</comment>
<evidence type="ECO:0000313" key="7">
    <source>
        <dbReference type="Proteomes" id="UP001447188"/>
    </source>
</evidence>
<dbReference type="SUPFAM" id="SSF81383">
    <property type="entry name" value="F-box domain"/>
    <property type="match status" value="1"/>
</dbReference>
<dbReference type="Gene3D" id="2.130.10.10">
    <property type="entry name" value="YVTN repeat-like/Quinoprotein amine dehydrogenase"/>
    <property type="match status" value="4"/>
</dbReference>
<feature type="repeat" description="WD" evidence="4">
    <location>
        <begin position="220"/>
        <end position="259"/>
    </location>
</feature>
<dbReference type="InterPro" id="IPR020472">
    <property type="entry name" value="WD40_PAC1"/>
</dbReference>
<dbReference type="PROSITE" id="PS00678">
    <property type="entry name" value="WD_REPEATS_1"/>
    <property type="match status" value="4"/>
</dbReference>
<dbReference type="PROSITE" id="PS50181">
    <property type="entry name" value="FBOX"/>
    <property type="match status" value="1"/>
</dbReference>
<keyword evidence="2 4" id="KW-0853">WD repeat</keyword>
<dbReference type="InterPro" id="IPR036047">
    <property type="entry name" value="F-box-like_dom_sf"/>
</dbReference>
<feature type="repeat" description="WD" evidence="4">
    <location>
        <begin position="403"/>
        <end position="444"/>
    </location>
</feature>
<dbReference type="CDD" id="cd00200">
    <property type="entry name" value="WD40"/>
    <property type="match status" value="1"/>
</dbReference>
<accession>A0ABR3GN55</accession>
<organism evidence="6 7">
    <name type="scientific">Discina gigas</name>
    <dbReference type="NCBI Taxonomy" id="1032678"/>
    <lineage>
        <taxon>Eukaryota</taxon>
        <taxon>Fungi</taxon>
        <taxon>Dikarya</taxon>
        <taxon>Ascomycota</taxon>
        <taxon>Pezizomycotina</taxon>
        <taxon>Pezizomycetes</taxon>
        <taxon>Pezizales</taxon>
        <taxon>Discinaceae</taxon>
        <taxon>Discina</taxon>
    </lineage>
</organism>
<proteinExistence type="inferred from homology"/>
<dbReference type="InterPro" id="IPR001810">
    <property type="entry name" value="F-box_dom"/>
</dbReference>
<evidence type="ECO:0000256" key="3">
    <source>
        <dbReference type="ARBA" id="ARBA00022737"/>
    </source>
</evidence>
<feature type="repeat" description="WD" evidence="4">
    <location>
        <begin position="283"/>
        <end position="322"/>
    </location>
</feature>
<feature type="repeat" description="WD" evidence="4">
    <location>
        <begin position="445"/>
        <end position="486"/>
    </location>
</feature>
<reference evidence="6 7" key="1">
    <citation type="submission" date="2024-02" db="EMBL/GenBank/DDBJ databases">
        <title>Discinaceae phylogenomics.</title>
        <authorList>
            <person name="Dirks A.C."/>
            <person name="James T.Y."/>
        </authorList>
    </citation>
    <scope>NUCLEOTIDE SEQUENCE [LARGE SCALE GENOMIC DNA]</scope>
    <source>
        <strain evidence="6 7">ACD0624</strain>
    </source>
</reference>
<dbReference type="Pfam" id="PF00400">
    <property type="entry name" value="WD40"/>
    <property type="match status" value="6"/>
</dbReference>
<sequence>MSGTPTRPVTRPKSTLKHLPSYMSIPFSTTSRLSLSEPVGARHETAHVTDASASRLESFCAHPIKRTSNSVRRLLQKASQSFRFTSGNEQLGVIHGMKKEKGKFTLGDGESGIGIDEKDNEDCFFAIDTTVVRKDFVKILPSEITAHILSFLDHQSLINCESVSHPWLNAARDRHVWRNVFQDEHGPWKSRPGNDWKKMFKVRQELNHRWQQGQVTAKYLKGHTDSVYCVQFDEKKIITGSRDKTIRIWDIATGECLKVLGRGSGNSKFGGSNDIVTPRVSSVDHHHASVLCLQFDDEILVSGSSDHTCIVWSLPSCASIMRLSAHTAGVLDVCFDKKHIVSCSKDTTICVWDRRTGKLLRQLTGHRGPVNAIAIRGNLIVSASGDALIKLWNVDTGKCIRDFTGHHRGLACVQFSEDGKTIVSGGNDQDIRVWDATNGECLRVLQGHQLLVRTLHLDSRNRRIVSGSYDQSVKVWDLDTGKLILDIQRFHSTWILSAKADYRRIISTSQDNRTLVLDFSTGMKDLEILENP</sequence>